<keyword evidence="3" id="KW-0808">Transferase</keyword>
<dbReference type="Proteomes" id="UP000035900">
    <property type="component" value="Unassembled WGS sequence"/>
</dbReference>
<dbReference type="EMBL" id="LFNG01000003">
    <property type="protein sequence ID" value="KMQ72329.1"/>
    <property type="molecule type" value="Genomic_DNA"/>
</dbReference>
<dbReference type="SUPFAM" id="SSF55961">
    <property type="entry name" value="Bet v1-like"/>
    <property type="match status" value="1"/>
</dbReference>
<dbReference type="STRING" id="1304281.ACM44_02485"/>
<reference evidence="3 4" key="1">
    <citation type="journal article" date="2004" name="Int. J. Syst. Evol. Microbiol.">
        <title>Kaistella koreensis gen. nov., sp. nov., a novel member of the Chryseobacterium-Bergeyella-Riemerella branch.</title>
        <authorList>
            <person name="Kim M.K."/>
            <person name="Im W.T."/>
            <person name="Shin Y.K."/>
            <person name="Lim J.H."/>
            <person name="Kim S.H."/>
            <person name="Lee B.C."/>
            <person name="Park M.Y."/>
            <person name="Lee K.Y."/>
            <person name="Lee S.T."/>
        </authorList>
    </citation>
    <scope>NUCLEOTIDE SEQUENCE [LARGE SCALE GENOMIC DNA]</scope>
    <source>
        <strain evidence="3 4">CCUG 49689</strain>
    </source>
</reference>
<feature type="domain" description="Activator of Hsp90 ATPase homologue 1/2-like C-terminal" evidence="2">
    <location>
        <begin position="26"/>
        <end position="160"/>
    </location>
</feature>
<dbReference type="PATRIC" id="fig|1304281.5.peg.537"/>
<dbReference type="Gene3D" id="3.30.530.20">
    <property type="match status" value="1"/>
</dbReference>
<dbReference type="InterPro" id="IPR013538">
    <property type="entry name" value="ASHA1/2-like_C"/>
</dbReference>
<organism evidence="3 4">
    <name type="scientific">Chryseobacterium koreense CCUG 49689</name>
    <dbReference type="NCBI Taxonomy" id="1304281"/>
    <lineage>
        <taxon>Bacteria</taxon>
        <taxon>Pseudomonadati</taxon>
        <taxon>Bacteroidota</taxon>
        <taxon>Flavobacteriia</taxon>
        <taxon>Flavobacteriales</taxon>
        <taxon>Weeksellaceae</taxon>
        <taxon>Chryseobacterium group</taxon>
        <taxon>Chryseobacterium</taxon>
    </lineage>
</organism>
<dbReference type="InterPro" id="IPR023393">
    <property type="entry name" value="START-like_dom_sf"/>
</dbReference>
<sequence>MNSPIIFSKDEDQLSLYIMKIYPSDVSEIWNNYTRPELIDQWWAPKPWKCETKNMDFREGGKWNYAMVSPENEKQFAGMVYQEIKNHRSIAVSDFFTDENGNVNTDLPTLNWLIGFTGIEQGTKLTFNIYFNSLEDLNKILEMGFRTGFEMQLNQLEEIIAK</sequence>
<gene>
    <name evidence="3" type="ORF">ACM44_02485</name>
</gene>
<name>A0A0J7J2P6_9FLAO</name>
<comment type="caution">
    <text evidence="3">The sequence shown here is derived from an EMBL/GenBank/DDBJ whole genome shotgun (WGS) entry which is preliminary data.</text>
</comment>
<dbReference type="GO" id="GO:0016740">
    <property type="term" value="F:transferase activity"/>
    <property type="evidence" value="ECO:0007669"/>
    <property type="project" value="UniProtKB-KW"/>
</dbReference>
<evidence type="ECO:0000313" key="3">
    <source>
        <dbReference type="EMBL" id="KMQ72329.1"/>
    </source>
</evidence>
<evidence type="ECO:0000256" key="1">
    <source>
        <dbReference type="ARBA" id="ARBA00006817"/>
    </source>
</evidence>
<dbReference type="RefSeq" id="WP_048498525.1">
    <property type="nucleotide sequence ID" value="NZ_LFNG01000003.1"/>
</dbReference>
<dbReference type="Pfam" id="PF08327">
    <property type="entry name" value="AHSA1"/>
    <property type="match status" value="1"/>
</dbReference>
<accession>A0A0J7J2P6</accession>
<proteinExistence type="inferred from homology"/>
<evidence type="ECO:0000259" key="2">
    <source>
        <dbReference type="Pfam" id="PF08327"/>
    </source>
</evidence>
<evidence type="ECO:0000313" key="4">
    <source>
        <dbReference type="Proteomes" id="UP000035900"/>
    </source>
</evidence>
<protein>
    <submittedName>
        <fullName evidence="3">Glutathione S-transferase</fullName>
    </submittedName>
</protein>
<comment type="similarity">
    <text evidence="1">Belongs to the AHA1 family.</text>
</comment>
<dbReference type="AlphaFoldDB" id="A0A0J7J2P6"/>
<keyword evidence="4" id="KW-1185">Reference proteome</keyword>
<dbReference type="OrthoDB" id="9795306at2"/>